<dbReference type="NCBIfam" id="NF000658">
    <property type="entry name" value="PRK00029.1"/>
    <property type="match status" value="1"/>
</dbReference>
<feature type="binding site" evidence="8">
    <location>
        <position position="262"/>
    </location>
    <ligand>
        <name>ATP</name>
        <dbReference type="ChEBI" id="CHEBI:30616"/>
    </ligand>
</feature>
<reference evidence="9 10" key="1">
    <citation type="submission" date="2019-12" db="EMBL/GenBank/DDBJ databases">
        <title>Neisseriaceae gen. nov. sp. Genome sequencing and assembly.</title>
        <authorList>
            <person name="Liu Z."/>
            <person name="Li A."/>
        </authorList>
    </citation>
    <scope>NUCLEOTIDE SEQUENCE [LARGE SCALE GENOMIC DNA]</scope>
    <source>
        <strain evidence="9 10">B2N2-7</strain>
    </source>
</reference>
<evidence type="ECO:0000256" key="7">
    <source>
        <dbReference type="ARBA" id="ARBA00022842"/>
    </source>
</evidence>
<dbReference type="HAMAP" id="MF_00692">
    <property type="entry name" value="SelO"/>
    <property type="match status" value="1"/>
</dbReference>
<name>A0A845BK97_9NEIS</name>
<dbReference type="Pfam" id="PF02696">
    <property type="entry name" value="SelO"/>
    <property type="match status" value="1"/>
</dbReference>
<proteinExistence type="inferred from homology"/>
<comment type="function">
    <text evidence="8">Nucleotidyltransferase involved in the post-translational modification of proteins. It can catalyze the addition of adenosine monophosphate (AMP) or uridine monophosphate (UMP) to a protein, resulting in modifications known as AMPylation and UMPylation.</text>
</comment>
<dbReference type="GO" id="GO:0000287">
    <property type="term" value="F:magnesium ion binding"/>
    <property type="evidence" value="ECO:0007669"/>
    <property type="project" value="UniProtKB-UniRule"/>
</dbReference>
<keyword evidence="7 8" id="KW-0460">Magnesium</keyword>
<dbReference type="PANTHER" id="PTHR32057">
    <property type="entry name" value="PROTEIN ADENYLYLTRANSFERASE SELO, MITOCHONDRIAL"/>
    <property type="match status" value="1"/>
</dbReference>
<comment type="similarity">
    <text evidence="1 8">Belongs to the SELO family.</text>
</comment>
<feature type="binding site" evidence="8">
    <location>
        <position position="125"/>
    </location>
    <ligand>
        <name>ATP</name>
        <dbReference type="ChEBI" id="CHEBI:30616"/>
    </ligand>
</feature>
<dbReference type="GO" id="GO:0070733">
    <property type="term" value="F:AMPylase activity"/>
    <property type="evidence" value="ECO:0007669"/>
    <property type="project" value="UniProtKB-EC"/>
</dbReference>
<feature type="binding site" evidence="8">
    <location>
        <position position="176"/>
    </location>
    <ligand>
        <name>ATP</name>
        <dbReference type="ChEBI" id="CHEBI:30616"/>
    </ligand>
</feature>
<evidence type="ECO:0000256" key="2">
    <source>
        <dbReference type="ARBA" id="ARBA00022679"/>
    </source>
</evidence>
<dbReference type="GO" id="GO:0030145">
    <property type="term" value="F:manganese ion binding"/>
    <property type="evidence" value="ECO:0007669"/>
    <property type="project" value="UniProtKB-UniRule"/>
</dbReference>
<keyword evidence="8" id="KW-0464">Manganese</keyword>
<comment type="caution">
    <text evidence="9">The sequence shown here is derived from an EMBL/GenBank/DDBJ whole genome shotgun (WGS) entry which is preliminary data.</text>
</comment>
<keyword evidence="6 8" id="KW-0067">ATP-binding</keyword>
<feature type="binding site" evidence="8">
    <location>
        <position position="262"/>
    </location>
    <ligand>
        <name>Mg(2+)</name>
        <dbReference type="ChEBI" id="CHEBI:18420"/>
    </ligand>
</feature>
<evidence type="ECO:0000256" key="3">
    <source>
        <dbReference type="ARBA" id="ARBA00022695"/>
    </source>
</evidence>
<dbReference type="PANTHER" id="PTHR32057:SF14">
    <property type="entry name" value="PROTEIN ADENYLYLTRANSFERASE SELO, MITOCHONDRIAL"/>
    <property type="match status" value="1"/>
</dbReference>
<evidence type="ECO:0000256" key="4">
    <source>
        <dbReference type="ARBA" id="ARBA00022723"/>
    </source>
</evidence>
<evidence type="ECO:0000313" key="9">
    <source>
        <dbReference type="EMBL" id="MXR36745.1"/>
    </source>
</evidence>
<keyword evidence="5 8" id="KW-0547">Nucleotide-binding</keyword>
<feature type="binding site" evidence="8">
    <location>
        <position position="183"/>
    </location>
    <ligand>
        <name>ATP</name>
        <dbReference type="ChEBI" id="CHEBI:30616"/>
    </ligand>
</feature>
<comment type="catalytic activity">
    <reaction evidence="8">
        <text>L-threonyl-[protein] + ATP = 3-O-(5'-adenylyl)-L-threonyl-[protein] + diphosphate</text>
        <dbReference type="Rhea" id="RHEA:54292"/>
        <dbReference type="Rhea" id="RHEA-COMP:11060"/>
        <dbReference type="Rhea" id="RHEA-COMP:13847"/>
        <dbReference type="ChEBI" id="CHEBI:30013"/>
        <dbReference type="ChEBI" id="CHEBI:30616"/>
        <dbReference type="ChEBI" id="CHEBI:33019"/>
        <dbReference type="ChEBI" id="CHEBI:138113"/>
        <dbReference type="EC" id="2.7.7.108"/>
    </reaction>
</comment>
<feature type="binding site" evidence="8">
    <location>
        <position position="90"/>
    </location>
    <ligand>
        <name>ATP</name>
        <dbReference type="ChEBI" id="CHEBI:30616"/>
    </ligand>
</feature>
<evidence type="ECO:0000313" key="10">
    <source>
        <dbReference type="Proteomes" id="UP000467214"/>
    </source>
</evidence>
<feature type="binding site" evidence="8">
    <location>
        <position position="126"/>
    </location>
    <ligand>
        <name>ATP</name>
        <dbReference type="ChEBI" id="CHEBI:30616"/>
    </ligand>
</feature>
<comment type="catalytic activity">
    <reaction evidence="8">
        <text>L-tyrosyl-[protein] + UTP = O-(5'-uridylyl)-L-tyrosyl-[protein] + diphosphate</text>
        <dbReference type="Rhea" id="RHEA:83887"/>
        <dbReference type="Rhea" id="RHEA-COMP:10136"/>
        <dbReference type="Rhea" id="RHEA-COMP:20238"/>
        <dbReference type="ChEBI" id="CHEBI:33019"/>
        <dbReference type="ChEBI" id="CHEBI:46398"/>
        <dbReference type="ChEBI" id="CHEBI:46858"/>
        <dbReference type="ChEBI" id="CHEBI:90602"/>
    </reaction>
</comment>
<evidence type="ECO:0000256" key="5">
    <source>
        <dbReference type="ARBA" id="ARBA00022741"/>
    </source>
</evidence>
<feature type="binding site" evidence="8">
    <location>
        <position position="113"/>
    </location>
    <ligand>
        <name>ATP</name>
        <dbReference type="ChEBI" id="CHEBI:30616"/>
    </ligand>
</feature>
<comment type="catalytic activity">
    <reaction evidence="8">
        <text>L-seryl-[protein] + ATP = 3-O-(5'-adenylyl)-L-seryl-[protein] + diphosphate</text>
        <dbReference type="Rhea" id="RHEA:58120"/>
        <dbReference type="Rhea" id="RHEA-COMP:9863"/>
        <dbReference type="Rhea" id="RHEA-COMP:15073"/>
        <dbReference type="ChEBI" id="CHEBI:29999"/>
        <dbReference type="ChEBI" id="CHEBI:30616"/>
        <dbReference type="ChEBI" id="CHEBI:33019"/>
        <dbReference type="ChEBI" id="CHEBI:142516"/>
        <dbReference type="EC" id="2.7.7.108"/>
    </reaction>
</comment>
<feature type="binding site" evidence="8">
    <location>
        <position position="92"/>
    </location>
    <ligand>
        <name>ATP</name>
        <dbReference type="ChEBI" id="CHEBI:30616"/>
    </ligand>
</feature>
<dbReference type="InterPro" id="IPR003846">
    <property type="entry name" value="SelO"/>
</dbReference>
<feature type="active site" description="Proton acceptor" evidence="8">
    <location>
        <position position="252"/>
    </location>
</feature>
<keyword evidence="10" id="KW-1185">Reference proteome</keyword>
<dbReference type="EC" id="2.7.7.108" evidence="8"/>
<evidence type="ECO:0000256" key="1">
    <source>
        <dbReference type="ARBA" id="ARBA00009747"/>
    </source>
</evidence>
<comment type="catalytic activity">
    <reaction evidence="8">
        <text>L-tyrosyl-[protein] + ATP = O-(5'-adenylyl)-L-tyrosyl-[protein] + diphosphate</text>
        <dbReference type="Rhea" id="RHEA:54288"/>
        <dbReference type="Rhea" id="RHEA-COMP:10136"/>
        <dbReference type="Rhea" id="RHEA-COMP:13846"/>
        <dbReference type="ChEBI" id="CHEBI:30616"/>
        <dbReference type="ChEBI" id="CHEBI:33019"/>
        <dbReference type="ChEBI" id="CHEBI:46858"/>
        <dbReference type="ChEBI" id="CHEBI:83624"/>
        <dbReference type="EC" id="2.7.7.108"/>
    </reaction>
</comment>
<dbReference type="RefSeq" id="WP_160795947.1">
    <property type="nucleotide sequence ID" value="NZ_WSSB01000005.1"/>
</dbReference>
<feature type="binding site" evidence="8">
    <location>
        <position position="93"/>
    </location>
    <ligand>
        <name>ATP</name>
        <dbReference type="ChEBI" id="CHEBI:30616"/>
    </ligand>
</feature>
<dbReference type="EMBL" id="WSSB01000005">
    <property type="protein sequence ID" value="MXR36745.1"/>
    <property type="molecule type" value="Genomic_DNA"/>
</dbReference>
<keyword evidence="2 8" id="KW-0808">Transferase</keyword>
<evidence type="ECO:0000256" key="8">
    <source>
        <dbReference type="HAMAP-Rule" id="MF_00692"/>
    </source>
</evidence>
<evidence type="ECO:0000256" key="6">
    <source>
        <dbReference type="ARBA" id="ARBA00022840"/>
    </source>
</evidence>
<organism evidence="9 10">
    <name type="scientific">Craterilacuibacter sinensis</name>
    <dbReference type="NCBI Taxonomy" id="2686017"/>
    <lineage>
        <taxon>Bacteria</taxon>
        <taxon>Pseudomonadati</taxon>
        <taxon>Pseudomonadota</taxon>
        <taxon>Betaproteobacteria</taxon>
        <taxon>Neisseriales</taxon>
        <taxon>Neisseriaceae</taxon>
        <taxon>Craterilacuibacter</taxon>
    </lineage>
</organism>
<comment type="catalytic activity">
    <reaction evidence="8">
        <text>L-histidyl-[protein] + UTP = N(tele)-(5'-uridylyl)-L-histidyl-[protein] + diphosphate</text>
        <dbReference type="Rhea" id="RHEA:83891"/>
        <dbReference type="Rhea" id="RHEA-COMP:9745"/>
        <dbReference type="Rhea" id="RHEA-COMP:20239"/>
        <dbReference type="ChEBI" id="CHEBI:29979"/>
        <dbReference type="ChEBI" id="CHEBI:33019"/>
        <dbReference type="ChEBI" id="CHEBI:46398"/>
        <dbReference type="ChEBI" id="CHEBI:233474"/>
    </reaction>
</comment>
<protein>
    <recommendedName>
        <fullName evidence="8">Protein nucleotidyltransferase YdiU</fullName>
        <ecNumber evidence="8">2.7.7.-</ecNumber>
    </recommendedName>
    <alternativeName>
        <fullName evidence="8">Protein adenylyltransferase YdiU</fullName>
        <ecNumber evidence="8">2.7.7.108</ecNumber>
    </alternativeName>
    <alternativeName>
        <fullName evidence="8">Protein uridylyltransferase YdiU</fullName>
        <ecNumber evidence="8">2.7.7.-</ecNumber>
    </alternativeName>
</protein>
<feature type="binding site" evidence="8">
    <location>
        <position position="253"/>
    </location>
    <ligand>
        <name>Mg(2+)</name>
        <dbReference type="ChEBI" id="CHEBI:18420"/>
    </ligand>
</feature>
<gene>
    <name evidence="8" type="primary">ydiU</name>
    <name evidence="8" type="synonym">selO</name>
    <name evidence="9" type="ORF">GQF02_07160</name>
</gene>
<comment type="catalytic activity">
    <reaction evidence="8">
        <text>L-seryl-[protein] + UTP = O-(5'-uridylyl)-L-seryl-[protein] + diphosphate</text>
        <dbReference type="Rhea" id="RHEA:64604"/>
        <dbReference type="Rhea" id="RHEA-COMP:9863"/>
        <dbReference type="Rhea" id="RHEA-COMP:16635"/>
        <dbReference type="ChEBI" id="CHEBI:29999"/>
        <dbReference type="ChEBI" id="CHEBI:33019"/>
        <dbReference type="ChEBI" id="CHEBI:46398"/>
        <dbReference type="ChEBI" id="CHEBI:156051"/>
    </reaction>
</comment>
<keyword evidence="4 8" id="KW-0479">Metal-binding</keyword>
<dbReference type="Proteomes" id="UP000467214">
    <property type="component" value="Unassembled WGS sequence"/>
</dbReference>
<dbReference type="EC" id="2.7.7.-" evidence="8"/>
<sequence length="489" mass="53605">MTIPTPLLQPARFAALPAVFYRATAPTSLHSPRLVIANAALAHELELDEAQLGAPDNLALFCGNALPAHGLPLATRYGGHQFGVWAGQLGDGRALLLGDRACPNGQSVEVQLKGAGVTPFSRMGDGRAVLRSSIREYLASEAMQALGIPTTRALLLATSDDAVYRERPETAAVLTRVAPSFIRFGHFELLYHQGQHDEIRQLADFVIDQYLPACREASQPYQALFAEVVARTASLMAQWQAVGFCHGVMNSDNMSILGLTLDYGPFGFLDGLNLAHICNHSDHSGRYAYNQQPQIALWNLYCLASSFLPLVTEPELRAELDRYDGLYQAAYLARFRAKLGLVTECKEDAALISSLLHTLHAYHTDFTLFFRALAEFDTAAGSDSASVLDLLVDREAGLHWLARYRTRLMQETRTQKARQQAMHAVNPAYVLRNHLAEQAIRLACDEGDYGEIARLARCLANPFSEQAEFASYAALPPEWAAALAVSCSS</sequence>
<dbReference type="AlphaFoldDB" id="A0A845BK97"/>
<dbReference type="GO" id="GO:0005524">
    <property type="term" value="F:ATP binding"/>
    <property type="evidence" value="ECO:0007669"/>
    <property type="project" value="UniProtKB-UniRule"/>
</dbReference>
<keyword evidence="3 8" id="KW-0548">Nucleotidyltransferase</keyword>
<comment type="cofactor">
    <cofactor evidence="8">
        <name>Mg(2+)</name>
        <dbReference type="ChEBI" id="CHEBI:18420"/>
    </cofactor>
    <cofactor evidence="8">
        <name>Mn(2+)</name>
        <dbReference type="ChEBI" id="CHEBI:29035"/>
    </cofactor>
</comment>
<accession>A0A845BK97</accession>